<dbReference type="InterPro" id="IPR038174">
    <property type="entry name" value="Strep_pil_link_sf"/>
</dbReference>
<keyword evidence="2" id="KW-0472">Membrane</keyword>
<gene>
    <name evidence="5" type="ORF">SAMN02745906_2691</name>
</gene>
<evidence type="ECO:0000313" key="5">
    <source>
        <dbReference type="EMBL" id="SET88246.1"/>
    </source>
</evidence>
<evidence type="ECO:0000256" key="1">
    <source>
        <dbReference type="SAM" id="MobiDB-lite"/>
    </source>
</evidence>
<evidence type="ECO:0000256" key="3">
    <source>
        <dbReference type="SAM" id="SignalP"/>
    </source>
</evidence>
<feature type="transmembrane region" description="Helical" evidence="2">
    <location>
        <begin position="394"/>
        <end position="413"/>
    </location>
</feature>
<keyword evidence="2" id="KW-0812">Transmembrane</keyword>
<proteinExistence type="predicted"/>
<keyword evidence="2" id="KW-1133">Transmembrane helix</keyword>
<feature type="signal peptide" evidence="3">
    <location>
        <begin position="1"/>
        <end position="17"/>
    </location>
</feature>
<dbReference type="Gene3D" id="2.60.40.1140">
    <property type="entry name" value="Collagen-binding surface protein Cna, B-type domain"/>
    <property type="match status" value="1"/>
</dbReference>
<reference evidence="5 6" key="1">
    <citation type="submission" date="2016-10" db="EMBL/GenBank/DDBJ databases">
        <authorList>
            <person name="Varghese N."/>
            <person name="Submissions S."/>
        </authorList>
    </citation>
    <scope>NUCLEOTIDE SEQUENCE [LARGE SCALE GENOMIC DNA]</scope>
    <source>
        <strain evidence="5 6">ATCC 19403</strain>
    </source>
</reference>
<sequence length="425" mass="44793">MALAVVMCMGTAASAFAAGDPIFGTENTPAEAAITKNLIMPVGTTTPDATFTFQFSPVSVDDRTTPDDLDTMPTVGPTTIAFTASDTGTDSGTVPGTDIVGFKTILKQSGNILSGVTFPHAGVYVYQIEENSSVTGYTPGENETYVFSPAQYTLTVYVKNGVNGLYVAAVASSIAVNDSSNQTSAPGDKVDPTPQPGDPNITGNYSKIMFTNTYSKTAGGIDPTDPNNHVLTIGKAVSGDYADRTKYFAFQITATQPGVVQGSATYKAYVLDSGNNVVTSEDNASNLQTDDNDYSYIVFTSGATETVNLKHDQKLVFTDLHIGAKYVAVESAVEHYTASALVVENGGGAIQIFNSLENLALSTGTKLIGENANSAAFTNTYRTITPTGVIINNLPYVMILILAAGAFAAFVVIKSRKKRNYVPHR</sequence>
<name>A0ABY1CBE0_9FIRM</name>
<evidence type="ECO:0000313" key="6">
    <source>
        <dbReference type="Proteomes" id="UP000198970"/>
    </source>
</evidence>
<evidence type="ECO:0000259" key="4">
    <source>
        <dbReference type="Pfam" id="PF24547"/>
    </source>
</evidence>
<dbReference type="Pfam" id="PF24547">
    <property type="entry name" value="DUF7601"/>
    <property type="match status" value="1"/>
</dbReference>
<dbReference type="Gene3D" id="2.60.40.3050">
    <property type="match status" value="1"/>
</dbReference>
<feature type="domain" description="DUF7601" evidence="4">
    <location>
        <begin position="230"/>
        <end position="381"/>
    </location>
</feature>
<protein>
    <recommendedName>
        <fullName evidence="4">DUF7601 domain-containing protein</fullName>
    </recommendedName>
</protein>
<keyword evidence="6" id="KW-1185">Reference proteome</keyword>
<feature type="chain" id="PRO_5047035619" description="DUF7601 domain-containing protein" evidence="3">
    <location>
        <begin position="18"/>
        <end position="425"/>
    </location>
</feature>
<feature type="region of interest" description="Disordered" evidence="1">
    <location>
        <begin position="178"/>
        <end position="201"/>
    </location>
</feature>
<accession>A0ABY1CBE0</accession>
<evidence type="ECO:0000256" key="2">
    <source>
        <dbReference type="SAM" id="Phobius"/>
    </source>
</evidence>
<organism evidence="5 6">
    <name type="scientific">Lacrimispora sphenoides JCM 1415</name>
    <dbReference type="NCBI Taxonomy" id="1297793"/>
    <lineage>
        <taxon>Bacteria</taxon>
        <taxon>Bacillati</taxon>
        <taxon>Bacillota</taxon>
        <taxon>Clostridia</taxon>
        <taxon>Lachnospirales</taxon>
        <taxon>Lachnospiraceae</taxon>
        <taxon>Lacrimispora</taxon>
    </lineage>
</organism>
<dbReference type="EMBL" id="LT630003">
    <property type="protein sequence ID" value="SET88246.1"/>
    <property type="molecule type" value="Genomic_DNA"/>
</dbReference>
<dbReference type="Proteomes" id="UP000198970">
    <property type="component" value="Chromosome I"/>
</dbReference>
<keyword evidence="3" id="KW-0732">Signal</keyword>
<dbReference type="InterPro" id="IPR055382">
    <property type="entry name" value="DUF7601"/>
</dbReference>